<feature type="signal peptide" evidence="10">
    <location>
        <begin position="1"/>
        <end position="22"/>
    </location>
</feature>
<evidence type="ECO:0000256" key="9">
    <source>
        <dbReference type="ARBA" id="ARBA00023237"/>
    </source>
</evidence>
<dbReference type="AlphaFoldDB" id="A0A1T4T661"/>
<evidence type="ECO:0000256" key="8">
    <source>
        <dbReference type="ARBA" id="ARBA00023136"/>
    </source>
</evidence>
<evidence type="ECO:0000256" key="3">
    <source>
        <dbReference type="ARBA" id="ARBA00022452"/>
    </source>
</evidence>
<sequence>MNIKSLLLGSAAALVAVSGARAADAVVMAEPEPVDYVRVCDVYGAGFFYIPGTETCIKFGGLVRMDFKAASDTSVLNDEGDDYNVYTRVRARLNIDVREQTELGELQSYIRFQATNTSGASNDVGMDQAYVNLGGFTIGKQDSLFTWNDGFYTDEDLPVGDISVNRVGYTFAANGFEAAVSLEDDGSLDAMPDVVGSLKYGGAWGSVYVAGVYDENTDNMRDYAAGSFSGYDLVYNPATGNVDAVLTGYNYIGLDPNGDYDDAFAVKAGIEVSPWQDAKFKVEGSWASDPTNYSTNDLYYGLDQNEETDLGFDPGDVPVEWQVGAGYGQSFGKVNVALSGVYGKTFDLYGFDGTGALVNYGDADYYKLVGDVGYNFTKNFFALAEVSYTNLDPDGFDDIDQTQGFLRLQRNF</sequence>
<organism evidence="11 12">
    <name type="scientific">Consotaella salsifontis</name>
    <dbReference type="NCBI Taxonomy" id="1365950"/>
    <lineage>
        <taxon>Bacteria</taxon>
        <taxon>Pseudomonadati</taxon>
        <taxon>Pseudomonadota</taxon>
        <taxon>Alphaproteobacteria</taxon>
        <taxon>Hyphomicrobiales</taxon>
        <taxon>Aurantimonadaceae</taxon>
        <taxon>Consotaella</taxon>
    </lineage>
</organism>
<dbReference type="Proteomes" id="UP000190135">
    <property type="component" value="Unassembled WGS sequence"/>
</dbReference>
<dbReference type="RefSeq" id="WP_078710174.1">
    <property type="nucleotide sequence ID" value="NZ_FUXL01000020.1"/>
</dbReference>
<evidence type="ECO:0000256" key="2">
    <source>
        <dbReference type="ARBA" id="ARBA00022448"/>
    </source>
</evidence>
<proteinExistence type="inferred from homology"/>
<gene>
    <name evidence="11" type="ORF">SAMN05428963_12011</name>
</gene>
<feature type="chain" id="PRO_5011809826" description="Porin" evidence="10">
    <location>
        <begin position="23"/>
        <end position="412"/>
    </location>
</feature>
<evidence type="ECO:0000256" key="4">
    <source>
        <dbReference type="ARBA" id="ARBA00022692"/>
    </source>
</evidence>
<dbReference type="Pfam" id="PF02530">
    <property type="entry name" value="Porin_2"/>
    <property type="match status" value="1"/>
</dbReference>
<dbReference type="GO" id="GO:0006811">
    <property type="term" value="P:monoatomic ion transport"/>
    <property type="evidence" value="ECO:0007669"/>
    <property type="project" value="UniProtKB-KW"/>
</dbReference>
<dbReference type="EMBL" id="FUXL01000020">
    <property type="protein sequence ID" value="SKA35942.1"/>
    <property type="molecule type" value="Genomic_DNA"/>
</dbReference>
<comment type="similarity">
    <text evidence="1 10">Belongs to the alphaproteobacteria porin family.</text>
</comment>
<evidence type="ECO:0000256" key="6">
    <source>
        <dbReference type="ARBA" id="ARBA00023065"/>
    </source>
</evidence>
<evidence type="ECO:0000256" key="7">
    <source>
        <dbReference type="ARBA" id="ARBA00023114"/>
    </source>
</evidence>
<comment type="function">
    <text evidence="10">Forms passive diffusion pores that allow small molecular weight hydrophilic materials across the outer membrane.</text>
</comment>
<evidence type="ECO:0000313" key="11">
    <source>
        <dbReference type="EMBL" id="SKA35942.1"/>
    </source>
</evidence>
<keyword evidence="9 10" id="KW-0998">Cell outer membrane</keyword>
<accession>A0A1T4T661</accession>
<dbReference type="GO" id="GO:0046930">
    <property type="term" value="C:pore complex"/>
    <property type="evidence" value="ECO:0007669"/>
    <property type="project" value="UniProtKB-KW"/>
</dbReference>
<reference evidence="11 12" key="1">
    <citation type="submission" date="2017-02" db="EMBL/GenBank/DDBJ databases">
        <authorList>
            <person name="Peterson S.W."/>
        </authorList>
    </citation>
    <scope>NUCLEOTIDE SEQUENCE [LARGE SCALE GENOMIC DNA]</scope>
    <source>
        <strain evidence="11 12">USBA 369</strain>
    </source>
</reference>
<keyword evidence="2 10" id="KW-0813">Transport</keyword>
<protein>
    <recommendedName>
        <fullName evidence="10">Porin</fullName>
    </recommendedName>
</protein>
<evidence type="ECO:0000313" key="12">
    <source>
        <dbReference type="Proteomes" id="UP000190135"/>
    </source>
</evidence>
<keyword evidence="7 10" id="KW-0626">Porin</keyword>
<name>A0A1T4T661_9HYPH</name>
<evidence type="ECO:0000256" key="10">
    <source>
        <dbReference type="RuleBase" id="RU364005"/>
    </source>
</evidence>
<comment type="subcellular location">
    <subcellularLocation>
        <location evidence="10">Cell outer membrane</location>
        <topology evidence="10">Multi-pass membrane protein</topology>
    </subcellularLocation>
</comment>
<evidence type="ECO:0000256" key="5">
    <source>
        <dbReference type="ARBA" id="ARBA00022729"/>
    </source>
</evidence>
<keyword evidence="12" id="KW-1185">Reference proteome</keyword>
<keyword evidence="4 10" id="KW-0812">Transmembrane</keyword>
<keyword evidence="6 10" id="KW-0406">Ion transport</keyword>
<dbReference type="GO" id="GO:0009279">
    <property type="term" value="C:cell outer membrane"/>
    <property type="evidence" value="ECO:0007669"/>
    <property type="project" value="UniProtKB-SubCell"/>
</dbReference>
<keyword evidence="5 10" id="KW-0732">Signal</keyword>
<dbReference type="InterPro" id="IPR003684">
    <property type="entry name" value="Porin_alphabac"/>
</dbReference>
<evidence type="ECO:0000256" key="1">
    <source>
        <dbReference type="ARBA" id="ARBA00009521"/>
    </source>
</evidence>
<keyword evidence="3 10" id="KW-1134">Transmembrane beta strand</keyword>
<dbReference type="SUPFAM" id="SSF56935">
    <property type="entry name" value="Porins"/>
    <property type="match status" value="1"/>
</dbReference>
<dbReference type="OrthoDB" id="7801681at2"/>
<dbReference type="GO" id="GO:0015288">
    <property type="term" value="F:porin activity"/>
    <property type="evidence" value="ECO:0007669"/>
    <property type="project" value="UniProtKB-KW"/>
</dbReference>
<dbReference type="STRING" id="1365950.SAMN05428963_12011"/>
<keyword evidence="8 10" id="KW-0472">Membrane</keyword>
<comment type="domain">
    <text evidence="10">Consists of 16-stranded beta-barrel sheets, with large surface-exposed loops, that form a transmembrane pore at the center of each barrel. The pore is partially ocluded by a peptide loop that folds into the pore lumen.</text>
</comment>